<accession>S6B9T2</accession>
<reference evidence="2" key="1">
    <citation type="journal article" date="2014" name="BMC Genomics">
        <title>The Babesia bovis gene and promoter model: an update from full-length EST analysis.</title>
        <authorList>
            <person name="Yamagishi J."/>
            <person name="Wakaguri H."/>
            <person name="Yokoyama N."/>
            <person name="Yamashita R."/>
            <person name="Suzuki Y."/>
            <person name="Xuan X."/>
            <person name="Igarashi I."/>
        </authorList>
    </citation>
    <scope>NUCLEOTIDE SEQUENCE</scope>
    <source>
        <strain evidence="2">Texas</strain>
    </source>
</reference>
<name>S6B9T2_BABBO</name>
<organism evidence="2">
    <name type="scientific">Babesia bovis</name>
    <dbReference type="NCBI Taxonomy" id="5865"/>
    <lineage>
        <taxon>Eukaryota</taxon>
        <taxon>Sar</taxon>
        <taxon>Alveolata</taxon>
        <taxon>Apicomplexa</taxon>
        <taxon>Aconoidasida</taxon>
        <taxon>Piroplasmida</taxon>
        <taxon>Babesiidae</taxon>
        <taxon>Babesia</taxon>
    </lineage>
</organism>
<feature type="transmembrane region" description="Helical" evidence="1">
    <location>
        <begin position="12"/>
        <end position="29"/>
    </location>
</feature>
<protein>
    <submittedName>
        <fullName evidence="2">Uncharacterized protein</fullName>
    </submittedName>
</protein>
<keyword evidence="1" id="KW-1133">Transmembrane helix</keyword>
<dbReference type="AlphaFoldDB" id="S6B9T2"/>
<dbReference type="VEuPathDB" id="PiroplasmaDB:BBOV_I001995"/>
<dbReference type="EMBL" id="AK442172">
    <property type="protein sequence ID" value="BAN65966.1"/>
    <property type="molecule type" value="mRNA"/>
</dbReference>
<keyword evidence="1" id="KW-0472">Membrane</keyword>
<keyword evidence="1" id="KW-0812">Transmembrane</keyword>
<evidence type="ECO:0000313" key="2">
    <source>
        <dbReference type="EMBL" id="BAN65966.1"/>
    </source>
</evidence>
<feature type="transmembrane region" description="Helical" evidence="1">
    <location>
        <begin position="49"/>
        <end position="73"/>
    </location>
</feature>
<evidence type="ECO:0000256" key="1">
    <source>
        <dbReference type="SAM" id="Phobius"/>
    </source>
</evidence>
<proteinExistence type="evidence at transcript level"/>
<sequence length="75" mass="8231">MPLSTAIKSNIAILILVVVVAYLLNYIVFRPVALTSNGTSTYYLDSIKVSAAFIGIIALFMAILGFMLSWWLITC</sequence>